<name>A0A3A6PY09_STRAG</name>
<gene>
    <name evidence="1" type="ORF">C4618_12945</name>
</gene>
<dbReference type="EMBL" id="QHGZ01000258">
    <property type="protein sequence ID" value="RDY74564.1"/>
    <property type="molecule type" value="Genomic_DNA"/>
</dbReference>
<evidence type="ECO:0000313" key="2">
    <source>
        <dbReference type="Proteomes" id="UP000256718"/>
    </source>
</evidence>
<dbReference type="Proteomes" id="UP000256718">
    <property type="component" value="Unassembled WGS sequence"/>
</dbReference>
<protein>
    <submittedName>
        <fullName evidence="1">Uncharacterized protein</fullName>
    </submittedName>
</protein>
<sequence>MIGIVKEVIGKKYYSKSFFRCKMIIIRQLLVDEGAKC</sequence>
<proteinExistence type="predicted"/>
<dbReference type="AlphaFoldDB" id="A0A3A6PY09"/>
<reference evidence="1 2" key="1">
    <citation type="journal article" date="2018" name="Emerg. Microbes Infect.">
        <title>Phenotypic and molecular analysis of nontypeable Group B streptococci: identification of cps2a and hybrid cps2a/cps5 Group B streptococcal capsule gene clusters.</title>
        <authorList>
            <person name="Alhhazmi A."/>
            <person name="Tyrrell G.J."/>
        </authorList>
    </citation>
    <scope>NUCLEOTIDE SEQUENCE [LARGE SCALE GENOMIC DNA]</scope>
    <source>
        <strain evidence="1 2">PLGBS17</strain>
    </source>
</reference>
<comment type="caution">
    <text evidence="1">The sequence shown here is derived from an EMBL/GenBank/DDBJ whole genome shotgun (WGS) entry which is preliminary data.</text>
</comment>
<organism evidence="1 2">
    <name type="scientific">Streptococcus agalactiae</name>
    <dbReference type="NCBI Taxonomy" id="1311"/>
    <lineage>
        <taxon>Bacteria</taxon>
        <taxon>Bacillati</taxon>
        <taxon>Bacillota</taxon>
        <taxon>Bacilli</taxon>
        <taxon>Lactobacillales</taxon>
        <taxon>Streptococcaceae</taxon>
        <taxon>Streptococcus</taxon>
    </lineage>
</organism>
<evidence type="ECO:0000313" key="1">
    <source>
        <dbReference type="EMBL" id="RDY74564.1"/>
    </source>
</evidence>
<accession>A0A3A6PY09</accession>